<dbReference type="Proteomes" id="UP000516439">
    <property type="component" value="Chromosome"/>
</dbReference>
<name>A0ABX6TN64_9SPHI</name>
<keyword evidence="2" id="KW-1185">Reference proteome</keyword>
<organism evidence="1 2">
    <name type="scientific">Pedobacter riviphilus</name>
    <dbReference type="NCBI Taxonomy" id="2766984"/>
    <lineage>
        <taxon>Bacteria</taxon>
        <taxon>Pseudomonadati</taxon>
        <taxon>Bacteroidota</taxon>
        <taxon>Sphingobacteriia</taxon>
        <taxon>Sphingobacteriales</taxon>
        <taxon>Sphingobacteriaceae</taxon>
        <taxon>Pedobacter</taxon>
    </lineage>
</organism>
<sequence length="142" mass="17101">MIDKIQENIENSYLFGCMKYKNDLSFYLMPIAFWILNYSKYDPTYNPKDWDDIYRDNLLNVSDENIELYLRSIELDKIDLDSVDVKKYDLANIFLFFIDFDSKIFISYFDDIDIEEYLPDESWVGKFDNPLNYLPEALICKL</sequence>
<gene>
    <name evidence="1" type="ORF">H9N25_11855</name>
</gene>
<reference evidence="1 2" key="1">
    <citation type="submission" date="2020-09" db="EMBL/GenBank/DDBJ databases">
        <title>Pedobacter sp. SW-16 isolated from soil near Yeocheon.</title>
        <authorList>
            <person name="Im H.S."/>
            <person name="Joung Y."/>
            <person name="Lee S.-S."/>
        </authorList>
    </citation>
    <scope>NUCLEOTIDE SEQUENCE [LARGE SCALE GENOMIC DNA]</scope>
    <source>
        <strain evidence="1 2">SW-16</strain>
    </source>
</reference>
<dbReference type="RefSeq" id="WP_190329037.1">
    <property type="nucleotide sequence ID" value="NZ_CP061171.1"/>
</dbReference>
<accession>A0ABX6TN64</accession>
<dbReference type="EMBL" id="CP061171">
    <property type="protein sequence ID" value="QNR87019.1"/>
    <property type="molecule type" value="Genomic_DNA"/>
</dbReference>
<evidence type="ECO:0000313" key="1">
    <source>
        <dbReference type="EMBL" id="QNR87019.1"/>
    </source>
</evidence>
<proteinExistence type="predicted"/>
<evidence type="ECO:0000313" key="2">
    <source>
        <dbReference type="Proteomes" id="UP000516439"/>
    </source>
</evidence>
<protein>
    <submittedName>
        <fullName evidence="1">Uncharacterized protein</fullName>
    </submittedName>
</protein>